<dbReference type="EMBL" id="RYFI01000025">
    <property type="protein sequence ID" value="RXF68515.1"/>
    <property type="molecule type" value="Genomic_DNA"/>
</dbReference>
<gene>
    <name evidence="1" type="ORF">EK403_19675</name>
</gene>
<proteinExistence type="predicted"/>
<dbReference type="RefSeq" id="WP_128779164.1">
    <property type="nucleotide sequence ID" value="NZ_RYFI01000025.1"/>
</dbReference>
<evidence type="ECO:0000313" key="1">
    <source>
        <dbReference type="EMBL" id="RXF68515.1"/>
    </source>
</evidence>
<sequence length="172" mass="18403">MAFAAGFAFAIGMGGASTARAGLLDFIFGWRDRAHVSRPAAAAPHPEVTIRPKAKRVAKNSTKPAALALSPKEQLARTIDPVKNPRWYLEDPTLRKGDILVLADRVLVFAGGEIGRPKSYVALSRTKLLSAKERARVALITGRTAPPAAVADGAKPRKLRAASFRLRAAERG</sequence>
<accession>A0A4Q0M6B1</accession>
<protein>
    <submittedName>
        <fullName evidence="1">Uncharacterized protein</fullName>
    </submittedName>
</protein>
<reference evidence="1 2" key="1">
    <citation type="submission" date="2018-12" db="EMBL/GenBank/DDBJ databases">
        <title>bacterium Hansschlegelia zhihuaiae S113.</title>
        <authorList>
            <person name="He J."/>
        </authorList>
    </citation>
    <scope>NUCLEOTIDE SEQUENCE [LARGE SCALE GENOMIC DNA]</scope>
    <source>
        <strain evidence="1 2">S 113</strain>
    </source>
</reference>
<evidence type="ECO:0000313" key="2">
    <source>
        <dbReference type="Proteomes" id="UP000289708"/>
    </source>
</evidence>
<dbReference type="Proteomes" id="UP000289708">
    <property type="component" value="Unassembled WGS sequence"/>
</dbReference>
<dbReference type="AlphaFoldDB" id="A0A4Q0M6B1"/>
<comment type="caution">
    <text evidence="1">The sequence shown here is derived from an EMBL/GenBank/DDBJ whole genome shotgun (WGS) entry which is preliminary data.</text>
</comment>
<keyword evidence="2" id="KW-1185">Reference proteome</keyword>
<dbReference type="OrthoDB" id="7987917at2"/>
<name>A0A4Q0M6B1_9HYPH</name>
<organism evidence="1 2">
    <name type="scientific">Hansschlegelia zhihuaiae</name>
    <dbReference type="NCBI Taxonomy" id="405005"/>
    <lineage>
        <taxon>Bacteria</taxon>
        <taxon>Pseudomonadati</taxon>
        <taxon>Pseudomonadota</taxon>
        <taxon>Alphaproteobacteria</taxon>
        <taxon>Hyphomicrobiales</taxon>
        <taxon>Methylopilaceae</taxon>
        <taxon>Hansschlegelia</taxon>
    </lineage>
</organism>